<dbReference type="InterPro" id="IPR010982">
    <property type="entry name" value="Lambda_DNA-bd_dom_sf"/>
</dbReference>
<dbReference type="PANTHER" id="PTHR34475">
    <property type="match status" value="1"/>
</dbReference>
<reference evidence="4" key="1">
    <citation type="submission" date="2019-08" db="EMBL/GenBank/DDBJ databases">
        <authorList>
            <person name="Kucharzyk K."/>
            <person name="Murdoch R.W."/>
            <person name="Higgins S."/>
            <person name="Loffler F."/>
        </authorList>
    </citation>
    <scope>NUCLEOTIDE SEQUENCE</scope>
</reference>
<evidence type="ECO:0000256" key="2">
    <source>
        <dbReference type="SAM" id="Phobius"/>
    </source>
</evidence>
<dbReference type="EMBL" id="VSSQ01005918">
    <property type="protein sequence ID" value="MPM30888.1"/>
    <property type="molecule type" value="Genomic_DNA"/>
</dbReference>
<feature type="domain" description="Cytoskeleton protein RodZ-like C-terminal" evidence="3">
    <location>
        <begin position="171"/>
        <end position="238"/>
    </location>
</feature>
<evidence type="ECO:0000256" key="1">
    <source>
        <dbReference type="SAM" id="MobiDB-lite"/>
    </source>
</evidence>
<dbReference type="InterPro" id="IPR050400">
    <property type="entry name" value="Bact_Cytoskel_RodZ"/>
</dbReference>
<evidence type="ECO:0000313" key="4">
    <source>
        <dbReference type="EMBL" id="MPM30888.1"/>
    </source>
</evidence>
<organism evidence="4">
    <name type="scientific">bioreactor metagenome</name>
    <dbReference type="NCBI Taxonomy" id="1076179"/>
    <lineage>
        <taxon>unclassified sequences</taxon>
        <taxon>metagenomes</taxon>
        <taxon>ecological metagenomes</taxon>
    </lineage>
</organism>
<feature type="region of interest" description="Disordered" evidence="1">
    <location>
        <begin position="52"/>
        <end position="74"/>
    </location>
</feature>
<proteinExistence type="predicted"/>
<dbReference type="PANTHER" id="PTHR34475:SF1">
    <property type="entry name" value="CYTOSKELETON PROTEIN RODZ"/>
    <property type="match status" value="1"/>
</dbReference>
<feature type="transmembrane region" description="Helical" evidence="2">
    <location>
        <begin position="99"/>
        <end position="119"/>
    </location>
</feature>
<sequence>MYLEAIESEQFKLVPGEVYLKGFIRNYANFIGLNGPAMVEKYKEQVEANKKHEHPVQAETNDIQHKQTEKIGQSKTKLAKPDSFTIMSFLGKFVTTRNIAFLAGFVAVIAAGSFLSSFFSGTKESEPAKTKQTAVESMQSESANKAQADSVLKDQSGNYIVKNSANIDAQVEFSGDCWTEAYADGKEVFMGMMSAGKTVNWKAEKELQIKVGNVRVAKIICNGQLVPYAPDENGIVVRTFKR</sequence>
<name>A0A644YSD7_9ZZZZ</name>
<dbReference type="InterPro" id="IPR025194">
    <property type="entry name" value="RodZ-like_C"/>
</dbReference>
<accession>A0A644YSD7</accession>
<dbReference type="Pfam" id="PF13464">
    <property type="entry name" value="RodZ_C"/>
    <property type="match status" value="1"/>
</dbReference>
<gene>
    <name evidence="4" type="ORF">SDC9_77440</name>
</gene>
<feature type="compositionally biased region" description="Basic and acidic residues" evidence="1">
    <location>
        <begin position="52"/>
        <end position="69"/>
    </location>
</feature>
<dbReference type="AlphaFoldDB" id="A0A644YSD7"/>
<keyword evidence="2" id="KW-1133">Transmembrane helix</keyword>
<evidence type="ECO:0000259" key="3">
    <source>
        <dbReference type="Pfam" id="PF13464"/>
    </source>
</evidence>
<comment type="caution">
    <text evidence="4">The sequence shown here is derived from an EMBL/GenBank/DDBJ whole genome shotgun (WGS) entry which is preliminary data.</text>
</comment>
<dbReference type="Pfam" id="PF13413">
    <property type="entry name" value="HTH_25"/>
    <property type="match status" value="1"/>
</dbReference>
<keyword evidence="2" id="KW-0812">Transmembrane</keyword>
<dbReference type="GO" id="GO:0003677">
    <property type="term" value="F:DNA binding"/>
    <property type="evidence" value="ECO:0007669"/>
    <property type="project" value="InterPro"/>
</dbReference>
<protein>
    <recommendedName>
        <fullName evidence="3">Cytoskeleton protein RodZ-like C-terminal domain-containing protein</fullName>
    </recommendedName>
</protein>
<keyword evidence="2" id="KW-0472">Membrane</keyword>
<dbReference type="Gene3D" id="1.10.260.40">
    <property type="entry name" value="lambda repressor-like DNA-binding domains"/>
    <property type="match status" value="1"/>
</dbReference>